<dbReference type="RefSeq" id="WP_120697004.1">
    <property type="nucleotide sequence ID" value="NZ_RBDX01000007.1"/>
</dbReference>
<dbReference type="InterPro" id="IPR051124">
    <property type="entry name" value="Phosphate_Transport_Permease"/>
</dbReference>
<keyword evidence="15" id="KW-1185">Reference proteome</keyword>
<dbReference type="CDD" id="cd06261">
    <property type="entry name" value="TM_PBP2"/>
    <property type="match status" value="1"/>
</dbReference>
<dbReference type="PANTHER" id="PTHR30425">
    <property type="entry name" value="PHOSPHATE TRANSPORT SYSTEM PERMEASE PROTEIN PST"/>
    <property type="match status" value="1"/>
</dbReference>
<evidence type="ECO:0000256" key="10">
    <source>
        <dbReference type="RuleBase" id="RU363054"/>
    </source>
</evidence>
<dbReference type="EMBL" id="RBDX01000007">
    <property type="protein sequence ID" value="RKN09679.1"/>
    <property type="molecule type" value="Genomic_DNA"/>
</dbReference>
<reference evidence="15 16" key="1">
    <citation type="submission" date="2018-09" db="EMBL/GenBank/DDBJ databases">
        <title>Streptomyces sp. nov. DS1-2, an endophytic actinomycete isolated from roots of Dendrobium scabrilingue.</title>
        <authorList>
            <person name="Kuncharoen N."/>
            <person name="Kudo T."/>
            <person name="Ohkuma M."/>
            <person name="Yuki M."/>
            <person name="Tanasupawat S."/>
        </authorList>
    </citation>
    <scope>NUCLEOTIDE SEQUENCE [LARGE SCALE GENOMIC DNA]</scope>
    <source>
        <strain evidence="13 16">AZ1-7</strain>
        <strain evidence="14 15">DS1-2</strain>
    </source>
</reference>
<sequence>MPPTKESKRDRPPAAEGGRPRGTPQRLGDRVFSGASTGAGVLILVILAGVAAFLIAEAWPALWADSEDVTGGDGIVLYIWPVLFGTLISAAFALVIATPLAVAIALFISHYAPRRVASLLGYVIDLLAAVPSIIFGLWGVAELAPMTVGPTEWLADNLGFIPLFDGPASATGRTMLVAVIVLAVMILPIATAVIREAFLQTPRLHEEASLALGATRWEMIRMAVLPFGRSAIIGGSMLGLGRALGETMAVAIVLSANRDIVSFDLISSANSSTIAANIALSFPESSGLDVNTLIASGLVLFAVTLLVNMGARAVINRRREFSGAN</sequence>
<dbReference type="Proteomes" id="UP000275024">
    <property type="component" value="Unassembled WGS sequence"/>
</dbReference>
<comment type="function">
    <text evidence="10">Part of the binding-protein-dependent transport system for phosphate; probably responsible for the translocation of the substrate across the membrane.</text>
</comment>
<keyword evidence="3 9" id="KW-0813">Transport</keyword>
<feature type="transmembrane region" description="Helical" evidence="9">
    <location>
        <begin position="75"/>
        <end position="108"/>
    </location>
</feature>
<evidence type="ECO:0000313" key="14">
    <source>
        <dbReference type="EMBL" id="RKN23317.1"/>
    </source>
</evidence>
<organism evidence="13 16">
    <name type="scientific">Streptomyces radicis</name>
    <dbReference type="NCBI Taxonomy" id="1750517"/>
    <lineage>
        <taxon>Bacteria</taxon>
        <taxon>Bacillati</taxon>
        <taxon>Actinomycetota</taxon>
        <taxon>Actinomycetes</taxon>
        <taxon>Kitasatosporales</taxon>
        <taxon>Streptomycetaceae</taxon>
        <taxon>Streptomyces</taxon>
    </lineage>
</organism>
<dbReference type="Pfam" id="PF00528">
    <property type="entry name" value="BPD_transp_1"/>
    <property type="match status" value="1"/>
</dbReference>
<evidence type="ECO:0000259" key="12">
    <source>
        <dbReference type="PROSITE" id="PS50928"/>
    </source>
</evidence>
<dbReference type="GO" id="GO:0005886">
    <property type="term" value="C:plasma membrane"/>
    <property type="evidence" value="ECO:0007669"/>
    <property type="project" value="UniProtKB-SubCell"/>
</dbReference>
<dbReference type="Gene3D" id="1.10.3720.10">
    <property type="entry name" value="MetI-like"/>
    <property type="match status" value="1"/>
</dbReference>
<proteinExistence type="inferred from homology"/>
<dbReference type="PROSITE" id="PS50928">
    <property type="entry name" value="ABC_TM1"/>
    <property type="match status" value="1"/>
</dbReference>
<evidence type="ECO:0000256" key="8">
    <source>
        <dbReference type="ARBA" id="ARBA00023136"/>
    </source>
</evidence>
<keyword evidence="7 9" id="KW-1133">Transmembrane helix</keyword>
<feature type="transmembrane region" description="Helical" evidence="9">
    <location>
        <begin position="293"/>
        <end position="315"/>
    </location>
</feature>
<feature type="domain" description="ABC transmembrane type-1" evidence="12">
    <location>
        <begin position="83"/>
        <end position="311"/>
    </location>
</feature>
<keyword evidence="5 10" id="KW-0592">Phosphate transport</keyword>
<name>A0A3A9WAD6_9ACTN</name>
<dbReference type="InterPro" id="IPR000515">
    <property type="entry name" value="MetI-like"/>
</dbReference>
<evidence type="ECO:0000256" key="6">
    <source>
        <dbReference type="ARBA" id="ARBA00022692"/>
    </source>
</evidence>
<evidence type="ECO:0000256" key="5">
    <source>
        <dbReference type="ARBA" id="ARBA00022592"/>
    </source>
</evidence>
<keyword evidence="6 9" id="KW-0812">Transmembrane</keyword>
<feature type="transmembrane region" description="Helical" evidence="9">
    <location>
        <begin position="31"/>
        <end position="55"/>
    </location>
</feature>
<comment type="similarity">
    <text evidence="2 10">Belongs to the binding-protein-dependent transport system permease family. CysTW subfamily.</text>
</comment>
<dbReference type="NCBIfam" id="TIGR02138">
    <property type="entry name" value="phosphate_pstC"/>
    <property type="match status" value="1"/>
</dbReference>
<accession>A0A3A9WAD6</accession>
<comment type="subcellular location">
    <subcellularLocation>
        <location evidence="1 9">Cell membrane</location>
        <topology evidence="1 9">Multi-pass membrane protein</topology>
    </subcellularLocation>
</comment>
<dbReference type="Proteomes" id="UP000268652">
    <property type="component" value="Unassembled WGS sequence"/>
</dbReference>
<keyword evidence="4 10" id="KW-1003">Cell membrane</keyword>
<dbReference type="SUPFAM" id="SSF161098">
    <property type="entry name" value="MetI-like"/>
    <property type="match status" value="1"/>
</dbReference>
<keyword evidence="8 9" id="KW-0472">Membrane</keyword>
<feature type="region of interest" description="Disordered" evidence="11">
    <location>
        <begin position="1"/>
        <end position="27"/>
    </location>
</feature>
<dbReference type="GO" id="GO:0005315">
    <property type="term" value="F:phosphate transmembrane transporter activity"/>
    <property type="evidence" value="ECO:0007669"/>
    <property type="project" value="InterPro"/>
</dbReference>
<evidence type="ECO:0000256" key="9">
    <source>
        <dbReference type="RuleBase" id="RU363032"/>
    </source>
</evidence>
<evidence type="ECO:0000313" key="13">
    <source>
        <dbReference type="EMBL" id="RKN09679.1"/>
    </source>
</evidence>
<dbReference type="InterPro" id="IPR011864">
    <property type="entry name" value="Phosphate_PstC"/>
</dbReference>
<dbReference type="PANTHER" id="PTHR30425:SF1">
    <property type="entry name" value="PHOSPHATE TRANSPORT SYSTEM PERMEASE PROTEIN PSTC"/>
    <property type="match status" value="1"/>
</dbReference>
<feature type="compositionally biased region" description="Basic and acidic residues" evidence="11">
    <location>
        <begin position="1"/>
        <end position="13"/>
    </location>
</feature>
<dbReference type="AlphaFoldDB" id="A0A3A9WAD6"/>
<gene>
    <name evidence="13" type="primary">pstC</name>
    <name evidence="14" type="ORF">D7318_12460</name>
    <name evidence="13" type="ORF">D7319_11505</name>
</gene>
<dbReference type="InterPro" id="IPR035906">
    <property type="entry name" value="MetI-like_sf"/>
</dbReference>
<evidence type="ECO:0000256" key="1">
    <source>
        <dbReference type="ARBA" id="ARBA00004651"/>
    </source>
</evidence>
<dbReference type="GO" id="GO:0006817">
    <property type="term" value="P:phosphate ion transport"/>
    <property type="evidence" value="ECO:0007669"/>
    <property type="project" value="UniProtKB-KW"/>
</dbReference>
<evidence type="ECO:0000313" key="15">
    <source>
        <dbReference type="Proteomes" id="UP000268652"/>
    </source>
</evidence>
<evidence type="ECO:0000256" key="11">
    <source>
        <dbReference type="SAM" id="MobiDB-lite"/>
    </source>
</evidence>
<feature type="transmembrane region" description="Helical" evidence="9">
    <location>
        <begin position="219"/>
        <end position="240"/>
    </location>
</feature>
<evidence type="ECO:0000256" key="7">
    <source>
        <dbReference type="ARBA" id="ARBA00022989"/>
    </source>
</evidence>
<dbReference type="OrthoDB" id="9785113at2"/>
<feature type="transmembrane region" description="Helical" evidence="9">
    <location>
        <begin position="175"/>
        <end position="198"/>
    </location>
</feature>
<evidence type="ECO:0000256" key="2">
    <source>
        <dbReference type="ARBA" id="ARBA00007069"/>
    </source>
</evidence>
<evidence type="ECO:0000256" key="4">
    <source>
        <dbReference type="ARBA" id="ARBA00022475"/>
    </source>
</evidence>
<comment type="caution">
    <text evidence="13">The sequence shown here is derived from an EMBL/GenBank/DDBJ whole genome shotgun (WGS) entry which is preliminary data.</text>
</comment>
<protein>
    <recommendedName>
        <fullName evidence="10">Phosphate transport system permease protein</fullName>
    </recommendedName>
</protein>
<feature type="transmembrane region" description="Helical" evidence="9">
    <location>
        <begin position="120"/>
        <end position="141"/>
    </location>
</feature>
<evidence type="ECO:0000313" key="16">
    <source>
        <dbReference type="Proteomes" id="UP000275024"/>
    </source>
</evidence>
<evidence type="ECO:0000256" key="3">
    <source>
        <dbReference type="ARBA" id="ARBA00022448"/>
    </source>
</evidence>
<dbReference type="EMBL" id="RBDY01000007">
    <property type="protein sequence ID" value="RKN23317.1"/>
    <property type="molecule type" value="Genomic_DNA"/>
</dbReference>